<feature type="transmembrane region" description="Helical" evidence="2">
    <location>
        <begin position="727"/>
        <end position="745"/>
    </location>
</feature>
<protein>
    <submittedName>
        <fullName evidence="3">Uncharacterized protein</fullName>
    </submittedName>
</protein>
<name>A0AAE9IWM0_CAEBR</name>
<keyword evidence="2" id="KW-1133">Transmembrane helix</keyword>
<feature type="transmembrane region" description="Helical" evidence="2">
    <location>
        <begin position="575"/>
        <end position="597"/>
    </location>
</feature>
<keyword evidence="2" id="KW-0812">Transmembrane</keyword>
<gene>
    <name evidence="3" type="ORF">L3Y34_013909</name>
</gene>
<feature type="compositionally biased region" description="Low complexity" evidence="1">
    <location>
        <begin position="150"/>
        <end position="163"/>
    </location>
</feature>
<reference evidence="3 4" key="1">
    <citation type="submission" date="2022-05" db="EMBL/GenBank/DDBJ databases">
        <title>Chromosome-level reference genomes for two strains of Caenorhabditis briggsae: an improved platform for comparative genomics.</title>
        <authorList>
            <person name="Stevens L."/>
            <person name="Andersen E.C."/>
        </authorList>
    </citation>
    <scope>NUCLEOTIDE SEQUENCE [LARGE SCALE GENOMIC DNA]</scope>
    <source>
        <strain evidence="3">QX1410_ONT</strain>
        <tissue evidence="3">Whole-organism</tissue>
    </source>
</reference>
<feature type="region of interest" description="Disordered" evidence="1">
    <location>
        <begin position="1"/>
        <end position="163"/>
    </location>
</feature>
<organism evidence="3 4">
    <name type="scientific">Caenorhabditis briggsae</name>
    <dbReference type="NCBI Taxonomy" id="6238"/>
    <lineage>
        <taxon>Eukaryota</taxon>
        <taxon>Metazoa</taxon>
        <taxon>Ecdysozoa</taxon>
        <taxon>Nematoda</taxon>
        <taxon>Chromadorea</taxon>
        <taxon>Rhabditida</taxon>
        <taxon>Rhabditina</taxon>
        <taxon>Rhabditomorpha</taxon>
        <taxon>Rhabditoidea</taxon>
        <taxon>Rhabditidae</taxon>
        <taxon>Peloderinae</taxon>
        <taxon>Caenorhabditis</taxon>
    </lineage>
</organism>
<evidence type="ECO:0000256" key="2">
    <source>
        <dbReference type="SAM" id="Phobius"/>
    </source>
</evidence>
<accession>A0AAE9IWM0</accession>
<proteinExistence type="predicted"/>
<dbReference type="Proteomes" id="UP000827892">
    <property type="component" value="Chromosome I"/>
</dbReference>
<dbReference type="EMBL" id="CP090891">
    <property type="protein sequence ID" value="ULU09120.1"/>
    <property type="molecule type" value="Genomic_DNA"/>
</dbReference>
<keyword evidence="2" id="KW-0472">Membrane</keyword>
<feature type="compositionally biased region" description="Basic and acidic residues" evidence="1">
    <location>
        <begin position="133"/>
        <end position="143"/>
    </location>
</feature>
<evidence type="ECO:0000313" key="4">
    <source>
        <dbReference type="Proteomes" id="UP000827892"/>
    </source>
</evidence>
<feature type="compositionally biased region" description="Basic and acidic residues" evidence="1">
    <location>
        <begin position="32"/>
        <end position="43"/>
    </location>
</feature>
<evidence type="ECO:0000256" key="1">
    <source>
        <dbReference type="SAM" id="MobiDB-lite"/>
    </source>
</evidence>
<evidence type="ECO:0000313" key="3">
    <source>
        <dbReference type="EMBL" id="ULU09120.1"/>
    </source>
</evidence>
<dbReference type="AlphaFoldDB" id="A0AAE9IWM0"/>
<sequence length="772" mass="87768">MSELDINPEVNHINGDSDSDGSSIQEPLAKSPKIDEDSDDKTLSRRLSTLAALRNKRKHSKIGRQNFASGIRSNSRNSSQKQDEFNSAIFNSEPRAKSPKIEQGSADSFEIVTPTRPLSSLSIARDRTKQKKFVREQHGERLGKRMLSNSSVRSSQIDSASQSADISFSPSSIVFSSPTELPSTPKTTNAGSQQPIISPIEEARRILLKRVLKLHRDNESWNKRKRNTFEFEFDPRKTTTMRQLIEFVTVLRNFVVQEIIEVRGQIRNQLTVQLEGPKKSENEMKRRQICRMGIHIYNDALDKIDKDSYQPITVVYQEAWCLFMERFDITNIDLMEDKKEKEPDHKVRIEEERCVEIEPTPQIDEMEDGESETDPEYDFEDDGALDAREKRMKKAQKAAKNSPPRLNNTYAVVGEIAELLKNVWGDDVLEEFDEDVDVVGKSLLGQRENRQNHISCDETTPHYWKNLNGYWELDGAVVDVDFKSPPIETPTFKNMKFVFNTVDIFASGHVSTFPVAFAISAKADIRALEYKQRENAKKGSSYLSKIVASFPAVFNKVADAYVEFFNKVTSTYINWLPFGISTSGAVAVIIIAFVIWYQCRKAKVIAGINIIEVEDNHYSIRDNITGLLAYKNVDRSGQFLIRASSTQVIHIGTKSIVGRHDVLEVTPIIVDNTIPHLSHEDIDEMKKLEKEANGMVDESKYETLHWGVLNMLTHASWAYLLEYCRNGLIACGVVLVVLVIGWCAWKCGCNKKEKKGEHFEGNKKEKLKNNDV</sequence>
<feature type="compositionally biased region" description="Polar residues" evidence="1">
    <location>
        <begin position="66"/>
        <end position="80"/>
    </location>
</feature>